<proteinExistence type="predicted"/>
<dbReference type="NCBIfam" id="TIGR02892">
    <property type="entry name" value="spore_yabP"/>
    <property type="match status" value="1"/>
</dbReference>
<dbReference type="InterPro" id="IPR012504">
    <property type="entry name" value="Spore_YabP"/>
</dbReference>
<dbReference type="PIRSF" id="PIRSF011576">
    <property type="entry name" value="YabP"/>
    <property type="match status" value="1"/>
</dbReference>
<gene>
    <name evidence="1" type="ORF">IO99_09120</name>
</gene>
<reference evidence="1 2" key="1">
    <citation type="submission" date="2014-07" db="EMBL/GenBank/DDBJ databases">
        <title>Draft genome of Clostridium sulfidigenes 113A isolated from sediments associated with methane hydrate from Krishna Godavari basin.</title>
        <authorList>
            <person name="Honkalas V.S."/>
            <person name="Dabir A.P."/>
            <person name="Arora P."/>
            <person name="Dhakephalkar P.K."/>
        </authorList>
    </citation>
    <scope>NUCLEOTIDE SEQUENCE [LARGE SCALE GENOMIC DNA]</scope>
    <source>
        <strain evidence="1 2">113A</strain>
    </source>
</reference>
<accession>A0A084JC40</accession>
<comment type="caution">
    <text evidence="1">The sequence shown here is derived from an EMBL/GenBank/DDBJ whole genome shotgun (WGS) entry which is preliminary data.</text>
</comment>
<evidence type="ECO:0008006" key="3">
    <source>
        <dbReference type="Google" id="ProtNLM"/>
    </source>
</evidence>
<dbReference type="InterPro" id="IPR022476">
    <property type="entry name" value="Spore_YabP/YqfC"/>
</dbReference>
<dbReference type="STRING" id="318464.IO99_09120"/>
<dbReference type="RefSeq" id="WP_035132494.1">
    <property type="nucleotide sequence ID" value="NZ_JPMD01000021.1"/>
</dbReference>
<dbReference type="AlphaFoldDB" id="A0A084JC40"/>
<dbReference type="Gene3D" id="2.60.40.2000">
    <property type="match status" value="1"/>
</dbReference>
<evidence type="ECO:0000313" key="1">
    <source>
        <dbReference type="EMBL" id="KEZ86524.1"/>
    </source>
</evidence>
<dbReference type="InterPro" id="IPR038705">
    <property type="entry name" value="YabP_sf"/>
</dbReference>
<protein>
    <recommendedName>
        <fullName evidence="3">Sporulation protein YabP</fullName>
    </recommendedName>
</protein>
<name>A0A084JC40_9CLOT</name>
<evidence type="ECO:0000313" key="2">
    <source>
        <dbReference type="Proteomes" id="UP000028542"/>
    </source>
</evidence>
<organism evidence="1 2">
    <name type="scientific">Clostridium sulfidigenes</name>
    <dbReference type="NCBI Taxonomy" id="318464"/>
    <lineage>
        <taxon>Bacteria</taxon>
        <taxon>Bacillati</taxon>
        <taxon>Bacillota</taxon>
        <taxon>Clostridia</taxon>
        <taxon>Eubacteriales</taxon>
        <taxon>Clostridiaceae</taxon>
        <taxon>Clostridium</taxon>
    </lineage>
</organism>
<dbReference type="GO" id="GO:0030435">
    <property type="term" value="P:sporulation resulting in formation of a cellular spore"/>
    <property type="evidence" value="ECO:0007669"/>
    <property type="project" value="InterPro"/>
</dbReference>
<dbReference type="Proteomes" id="UP000028542">
    <property type="component" value="Unassembled WGS sequence"/>
</dbReference>
<sequence length="98" mass="11322">MEPNKDMSLENKKSFITLENRKKMTLDGVLEILSFNDEQILIITVLGDMDIRGEELKMTKLDVQNGDVVITGKISYVVYTSEEKRPKKRNSIISKIFR</sequence>
<keyword evidence="2" id="KW-1185">Reference proteome</keyword>
<dbReference type="eggNOG" id="ENOG5032YWW">
    <property type="taxonomic scope" value="Bacteria"/>
</dbReference>
<dbReference type="EMBL" id="JPMD01000021">
    <property type="protein sequence ID" value="KEZ86524.1"/>
    <property type="molecule type" value="Genomic_DNA"/>
</dbReference>
<dbReference type="Pfam" id="PF07873">
    <property type="entry name" value="YabP"/>
    <property type="match status" value="1"/>
</dbReference>